<dbReference type="OrthoDB" id="8101354at2"/>
<keyword evidence="2" id="KW-1185">Reference proteome</keyword>
<accession>A0A1H8HXG4</accession>
<gene>
    <name evidence="1" type="ORF">SAMN04488011_10538</name>
</gene>
<organism evidence="1 2">
    <name type="scientific">Palleronia pelagia</name>
    <dbReference type="NCBI Taxonomy" id="387096"/>
    <lineage>
        <taxon>Bacteria</taxon>
        <taxon>Pseudomonadati</taxon>
        <taxon>Pseudomonadota</taxon>
        <taxon>Alphaproteobacteria</taxon>
        <taxon>Rhodobacterales</taxon>
        <taxon>Roseobacteraceae</taxon>
        <taxon>Palleronia</taxon>
    </lineage>
</organism>
<dbReference type="GO" id="GO:0003677">
    <property type="term" value="F:DNA binding"/>
    <property type="evidence" value="ECO:0007669"/>
    <property type="project" value="InterPro"/>
</dbReference>
<protein>
    <recommendedName>
        <fullName evidence="3">SOS-response transcriptional repressor LexA (RecA-mediated autopeptidase)</fullName>
    </recommendedName>
</protein>
<dbReference type="SUPFAM" id="SSF51306">
    <property type="entry name" value="LexA/Signal peptidase"/>
    <property type="match status" value="1"/>
</dbReference>
<evidence type="ECO:0008006" key="3">
    <source>
        <dbReference type="Google" id="ProtNLM"/>
    </source>
</evidence>
<dbReference type="RefSeq" id="WP_091845665.1">
    <property type="nucleotide sequence ID" value="NZ_FOCM01000005.1"/>
</dbReference>
<dbReference type="InterPro" id="IPR010982">
    <property type="entry name" value="Lambda_DNA-bd_dom_sf"/>
</dbReference>
<evidence type="ECO:0000313" key="2">
    <source>
        <dbReference type="Proteomes" id="UP000199372"/>
    </source>
</evidence>
<dbReference type="AlphaFoldDB" id="A0A1H8HXG4"/>
<sequence length="206" mass="22556">MDVDWFKKQQKIKDVTADKIAAEMGRARSAVSRIYSGEQKMSLDWARAFARALDLSLDEVLSHAGVLGEQDAKTVTPSLSDGDASPYKVHGDASNHRQLQIIEAMGGGRSGVEIWQVREPSLAFMGYMPGDAIAVDAHQSELTKAGDVVLAQIYEHSGGRARTILRRHEPPVLVAASPNPDDARTYVVDHNNVVIRGKVIASWRLQ</sequence>
<dbReference type="Gene3D" id="1.10.260.40">
    <property type="entry name" value="lambda repressor-like DNA-binding domains"/>
    <property type="match status" value="1"/>
</dbReference>
<dbReference type="SUPFAM" id="SSF47413">
    <property type="entry name" value="lambda repressor-like DNA-binding domains"/>
    <property type="match status" value="1"/>
</dbReference>
<proteinExistence type="predicted"/>
<dbReference type="EMBL" id="FOCM01000005">
    <property type="protein sequence ID" value="SEN60929.1"/>
    <property type="molecule type" value="Genomic_DNA"/>
</dbReference>
<dbReference type="InterPro" id="IPR036286">
    <property type="entry name" value="LexA/Signal_pep-like_sf"/>
</dbReference>
<reference evidence="2" key="1">
    <citation type="submission" date="2016-10" db="EMBL/GenBank/DDBJ databases">
        <authorList>
            <person name="Varghese N."/>
            <person name="Submissions S."/>
        </authorList>
    </citation>
    <scope>NUCLEOTIDE SEQUENCE [LARGE SCALE GENOMIC DNA]</scope>
    <source>
        <strain evidence="2">DSM 26893</strain>
    </source>
</reference>
<evidence type="ECO:0000313" key="1">
    <source>
        <dbReference type="EMBL" id="SEN60929.1"/>
    </source>
</evidence>
<name>A0A1H8HXG4_9RHOB</name>
<dbReference type="Gene3D" id="2.10.109.10">
    <property type="entry name" value="Umud Fragment, subunit A"/>
    <property type="match status" value="1"/>
</dbReference>
<dbReference type="Proteomes" id="UP000199372">
    <property type="component" value="Unassembled WGS sequence"/>
</dbReference>